<dbReference type="EMBL" id="JAERQJ010000005">
    <property type="protein sequence ID" value="MBL0684685.1"/>
    <property type="molecule type" value="Genomic_DNA"/>
</dbReference>
<keyword evidence="1" id="KW-0175">Coiled coil</keyword>
<keyword evidence="4" id="KW-1185">Reference proteome</keyword>
<accession>A0A937D937</accession>
<feature type="transmembrane region" description="Helical" evidence="2">
    <location>
        <begin position="54"/>
        <end position="72"/>
    </location>
</feature>
<feature type="transmembrane region" description="Helical" evidence="2">
    <location>
        <begin position="25"/>
        <end position="47"/>
    </location>
</feature>
<feature type="transmembrane region" description="Helical" evidence="2">
    <location>
        <begin position="315"/>
        <end position="338"/>
    </location>
</feature>
<reference evidence="3" key="1">
    <citation type="submission" date="2021-01" db="EMBL/GenBank/DDBJ databases">
        <authorList>
            <person name="Zhong Y.L."/>
        </authorList>
    </citation>
    <scope>NUCLEOTIDE SEQUENCE</scope>
    <source>
        <strain evidence="3">KCTC 23302</strain>
    </source>
</reference>
<keyword evidence="2" id="KW-0472">Membrane</keyword>
<dbReference type="RefSeq" id="WP_201921384.1">
    <property type="nucleotide sequence ID" value="NZ_BAABAX010000031.1"/>
</dbReference>
<sequence>MRENNPDEIDLGQLFKLIGDAFNKLFVRIGIIFKNIFHFFILCLNFLRLHVVKFTIAILIGCSIGGYLDYISQPIFRSSMIIEPNFNSAQQLYNNIEFYNQLAQQNDYVTLAEALNINEKEAFNIKRISIESFSDQTQRIKQFSSFISELDSISQKQVDYNDFLQNFNNINARFHKIKIEATSPEIAKKCQKAIVTSIENNEYFTLQKKINDRNIALKDSIILMQQTEIKELQQFYKELKILEAQKPQGSTSINLAESQHNKMSEIELLEQARTLKDEKIELNNEKANTKQTINIISEFPNKGVLTNDFFNKKLVILPIMFSTALLLILMLNLLNTYLKNYDRTRIVKAKLT</sequence>
<feature type="coiled-coil region" evidence="1">
    <location>
        <begin position="265"/>
        <end position="292"/>
    </location>
</feature>
<evidence type="ECO:0000313" key="3">
    <source>
        <dbReference type="EMBL" id="MBL0684685.1"/>
    </source>
</evidence>
<keyword evidence="2" id="KW-1133">Transmembrane helix</keyword>
<keyword evidence="2" id="KW-0812">Transmembrane</keyword>
<protein>
    <submittedName>
        <fullName evidence="3">Uncharacterized protein</fullName>
    </submittedName>
</protein>
<proteinExistence type="predicted"/>
<organism evidence="3 4">
    <name type="scientific">Aquimarina mytili</name>
    <dbReference type="NCBI Taxonomy" id="874423"/>
    <lineage>
        <taxon>Bacteria</taxon>
        <taxon>Pseudomonadati</taxon>
        <taxon>Bacteroidota</taxon>
        <taxon>Flavobacteriia</taxon>
        <taxon>Flavobacteriales</taxon>
        <taxon>Flavobacteriaceae</taxon>
        <taxon>Aquimarina</taxon>
    </lineage>
</organism>
<evidence type="ECO:0000256" key="2">
    <source>
        <dbReference type="SAM" id="Phobius"/>
    </source>
</evidence>
<dbReference type="AlphaFoldDB" id="A0A937D937"/>
<evidence type="ECO:0000256" key="1">
    <source>
        <dbReference type="SAM" id="Coils"/>
    </source>
</evidence>
<evidence type="ECO:0000313" key="4">
    <source>
        <dbReference type="Proteomes" id="UP000651057"/>
    </source>
</evidence>
<dbReference type="Proteomes" id="UP000651057">
    <property type="component" value="Unassembled WGS sequence"/>
</dbReference>
<gene>
    <name evidence="3" type="ORF">JJQ60_14230</name>
</gene>
<comment type="caution">
    <text evidence="3">The sequence shown here is derived from an EMBL/GenBank/DDBJ whole genome shotgun (WGS) entry which is preliminary data.</text>
</comment>
<name>A0A937D937_9FLAO</name>